<dbReference type="AlphaFoldDB" id="A0A443IDJ4"/>
<dbReference type="RefSeq" id="WP_128177696.1">
    <property type="nucleotide sequence ID" value="NZ_CP071409.1"/>
</dbReference>
<dbReference type="InterPro" id="IPR034139">
    <property type="entry name" value="TOPRIM_OLD"/>
</dbReference>
<dbReference type="Pfam" id="PF11398">
    <property type="entry name" value="DUF2813"/>
    <property type="match status" value="1"/>
</dbReference>
<dbReference type="Pfam" id="PF20469">
    <property type="entry name" value="OLD-like_TOPRIM"/>
    <property type="match status" value="1"/>
</dbReference>
<dbReference type="EMBL" id="JMEE01000031">
    <property type="protein sequence ID" value="RWR02045.1"/>
    <property type="molecule type" value="Genomic_DNA"/>
</dbReference>
<reference evidence="2 3" key="1">
    <citation type="submission" date="2014-04" db="EMBL/GenBank/DDBJ databases">
        <title>Draft genome sequence of Pantoea beijingensis strain LMG 27579, an emerging pathogen to Pleurotus eryngii with potential industrial application.</title>
        <authorList>
            <person name="Xu F."/>
            <person name="Liu Y."/>
            <person name="Wang S."/>
            <person name="Yin Y."/>
            <person name="Ma Y."/>
            <person name="Zhao S."/>
            <person name="Rong C."/>
        </authorList>
    </citation>
    <scope>NUCLEOTIDE SEQUENCE [LARGE SCALE GENOMIC DNA]</scope>
    <source>
        <strain evidence="2 3">LMG 27579</strain>
    </source>
</reference>
<protein>
    <recommendedName>
        <fullName evidence="1">OLD protein-like TOPRIM domain-containing protein</fullName>
    </recommendedName>
</protein>
<proteinExistence type="predicted"/>
<accession>A0A443IDJ4</accession>
<sequence length="556" mass="63303">MFLENINIVGFRGINRLSLALEDNNLLIGENAWGKSSLLDALTLLLTPGDTLYRFTLHDFHFPPGNQHEREHHVQIVFTFCESELDERLMSPYQALLPFWRRGERALYRLRWCITGEWQPGSPVTTLRDFIDDSNAVIAHECAEHAGVALVRLQPVLRLRDARFTRRGRADADEAYKNIPDMRAFAGQLENLTRELITRPQNLTDHALQEGLKTMQQLLAHYFSLQQPEQSVLNGRMTPQARELNQGWQHLNTLNQLIADADSRSRQLILLRMFTLLARARGETALDPNARPLLLVEDPETRLHPIMLSVAWGLLTLLPIQKVITTNSAELLSQVPVEQVCRLVRESQRVASWRIGPGGMSAEDSRRIAFHIRFSRPSSLFARCWLLVEGETEVWVMNELARQCGYHFEAEGIKVIEFAQSGLRPLLKFAQRMGIEWHVLTDGDDAGKKYAATARSMLNHLSEDESLHLTMLPALDMEHFLYKHGFSNVYHRMAQLPAGVPMNLRRIIAKAIQRSSKPELAIAVALEAAQRGTESIPSVMRNMFKRVLELARGQAD</sequence>
<dbReference type="CDD" id="cd01026">
    <property type="entry name" value="TOPRIM_OLD"/>
    <property type="match status" value="1"/>
</dbReference>
<dbReference type="InterPro" id="IPR027417">
    <property type="entry name" value="P-loop_NTPase"/>
</dbReference>
<dbReference type="PANTHER" id="PTHR32182">
    <property type="entry name" value="DNA REPLICATION AND REPAIR PROTEIN RECF"/>
    <property type="match status" value="1"/>
</dbReference>
<dbReference type="Proteomes" id="UP000288794">
    <property type="component" value="Unassembled WGS sequence"/>
</dbReference>
<dbReference type="GO" id="GO:0000731">
    <property type="term" value="P:DNA synthesis involved in DNA repair"/>
    <property type="evidence" value="ECO:0007669"/>
    <property type="project" value="TreeGrafter"/>
</dbReference>
<feature type="domain" description="OLD protein-like TOPRIM" evidence="1">
    <location>
        <begin position="380"/>
        <end position="444"/>
    </location>
</feature>
<organism evidence="2 3">
    <name type="scientific">[Pantoea] beijingensis</name>
    <dbReference type="NCBI Taxonomy" id="1324864"/>
    <lineage>
        <taxon>Bacteria</taxon>
        <taxon>Pseudomonadati</taxon>
        <taxon>Pseudomonadota</taxon>
        <taxon>Gammaproteobacteria</taxon>
        <taxon>Enterobacterales</taxon>
        <taxon>Erwiniaceae</taxon>
        <taxon>Erwinia</taxon>
    </lineage>
</organism>
<dbReference type="PANTHER" id="PTHR32182:SF19">
    <property type="entry name" value="HOMOLOGY WITH RECF PROTEIN"/>
    <property type="match status" value="1"/>
</dbReference>
<name>A0A443IDJ4_9GAMM</name>
<dbReference type="SUPFAM" id="SSF52540">
    <property type="entry name" value="P-loop containing nucleoside triphosphate hydrolases"/>
    <property type="match status" value="1"/>
</dbReference>
<dbReference type="GO" id="GO:0006302">
    <property type="term" value="P:double-strand break repair"/>
    <property type="evidence" value="ECO:0007669"/>
    <property type="project" value="TreeGrafter"/>
</dbReference>
<comment type="caution">
    <text evidence="2">The sequence shown here is derived from an EMBL/GenBank/DDBJ whole genome shotgun (WGS) entry which is preliminary data.</text>
</comment>
<dbReference type="Gene3D" id="3.40.50.300">
    <property type="entry name" value="P-loop containing nucleotide triphosphate hydrolases"/>
    <property type="match status" value="1"/>
</dbReference>
<keyword evidence="3" id="KW-1185">Reference proteome</keyword>
<evidence type="ECO:0000313" key="2">
    <source>
        <dbReference type="EMBL" id="RWR02045.1"/>
    </source>
</evidence>
<gene>
    <name evidence="2" type="ORF">ED28_10460</name>
</gene>
<evidence type="ECO:0000259" key="1">
    <source>
        <dbReference type="Pfam" id="PF20469"/>
    </source>
</evidence>
<dbReference type="InterPro" id="IPR022602">
    <property type="entry name" value="DUF2813"/>
</dbReference>
<evidence type="ECO:0000313" key="3">
    <source>
        <dbReference type="Proteomes" id="UP000288794"/>
    </source>
</evidence>